<dbReference type="PANTHER" id="PTHR30528:SF0">
    <property type="entry name" value="CYTOPLASMIC PROTEIN"/>
    <property type="match status" value="1"/>
</dbReference>
<accession>A0A841HTI3</accession>
<evidence type="ECO:0000313" key="2">
    <source>
        <dbReference type="Proteomes" id="UP000588068"/>
    </source>
</evidence>
<name>A0A841HTI3_9GAMM</name>
<dbReference type="PANTHER" id="PTHR30528">
    <property type="entry name" value="CYTOPLASMIC PROTEIN"/>
    <property type="match status" value="1"/>
</dbReference>
<sequence>MPKTSFSNAQARRIALAAQHFDASTRLRGVRDVAAFVRKLGAVQIDSVNVLVRSHYLPLFSRLGHYSHDLLDRAAYDERHLFEYWGHEASFLPVEMYPLFRWRMDRAKRGEGTWGGLRRYATEHQDLVQAALAQIRDRGPLGASELDAAGKSSGGWWGWSQGKQILEWLFWSGTVTTARRRNFERLYDLTERVLPSEIFSAPAPSKEDAQRSLMATAGRALGIATLRDLRDYYRLPTQDAAERLKELLDEGTLLPVSVEGWKHAAYLHHEARVPRKVSGAALLSPFDSLIWERQRTERLFDFIYRLEIYTPADKRQHGYYVLPFLLDERLVGRVDLKADRARSRLQVKGGSVEEGVTAKKIVEPLSAELQSLAQWLGLEGVEITTRRGELMKLLKQKRSV</sequence>
<dbReference type="EMBL" id="JACHHZ010000005">
    <property type="protein sequence ID" value="MBB6095609.1"/>
    <property type="molecule type" value="Genomic_DNA"/>
</dbReference>
<gene>
    <name evidence="1" type="ORF">HNQ60_004499</name>
</gene>
<protein>
    <recommendedName>
        <fullName evidence="3">Cytoplasmic protein</fullName>
    </recommendedName>
</protein>
<proteinExistence type="predicted"/>
<organism evidence="1 2">
    <name type="scientific">Povalibacter uvarum</name>
    <dbReference type="NCBI Taxonomy" id="732238"/>
    <lineage>
        <taxon>Bacteria</taxon>
        <taxon>Pseudomonadati</taxon>
        <taxon>Pseudomonadota</taxon>
        <taxon>Gammaproteobacteria</taxon>
        <taxon>Steroidobacterales</taxon>
        <taxon>Steroidobacteraceae</taxon>
        <taxon>Povalibacter</taxon>
    </lineage>
</organism>
<evidence type="ECO:0008006" key="3">
    <source>
        <dbReference type="Google" id="ProtNLM"/>
    </source>
</evidence>
<dbReference type="RefSeq" id="WP_184334961.1">
    <property type="nucleotide sequence ID" value="NZ_JACHHZ010000005.1"/>
</dbReference>
<dbReference type="InterPro" id="IPR009351">
    <property type="entry name" value="AlkZ-like"/>
</dbReference>
<evidence type="ECO:0000313" key="1">
    <source>
        <dbReference type="EMBL" id="MBB6095609.1"/>
    </source>
</evidence>
<dbReference type="AlphaFoldDB" id="A0A841HTI3"/>
<keyword evidence="2" id="KW-1185">Reference proteome</keyword>
<dbReference type="Pfam" id="PF06224">
    <property type="entry name" value="AlkZ-like"/>
    <property type="match status" value="1"/>
</dbReference>
<reference evidence="1 2" key="1">
    <citation type="submission" date="2020-08" db="EMBL/GenBank/DDBJ databases">
        <title>Genomic Encyclopedia of Type Strains, Phase IV (KMG-IV): sequencing the most valuable type-strain genomes for metagenomic binning, comparative biology and taxonomic classification.</title>
        <authorList>
            <person name="Goeker M."/>
        </authorList>
    </citation>
    <scope>NUCLEOTIDE SEQUENCE [LARGE SCALE GENOMIC DNA]</scope>
    <source>
        <strain evidence="1 2">DSM 26723</strain>
    </source>
</reference>
<comment type="caution">
    <text evidence="1">The sequence shown here is derived from an EMBL/GenBank/DDBJ whole genome shotgun (WGS) entry which is preliminary data.</text>
</comment>
<dbReference type="Proteomes" id="UP000588068">
    <property type="component" value="Unassembled WGS sequence"/>
</dbReference>